<feature type="compositionally biased region" description="Low complexity" evidence="1">
    <location>
        <begin position="92"/>
        <end position="109"/>
    </location>
</feature>
<accession>Q1CVS5</accession>
<dbReference type="HOGENOM" id="CLU_132065_0_0_7"/>
<evidence type="ECO:0000313" key="3">
    <source>
        <dbReference type="Proteomes" id="UP000002402"/>
    </source>
</evidence>
<protein>
    <submittedName>
        <fullName evidence="2">Uncharacterized protein</fullName>
    </submittedName>
</protein>
<gene>
    <name evidence="2" type="ordered locus">MXAN_7391</name>
</gene>
<name>Q1CVS5_MYXXD</name>
<keyword evidence="3" id="KW-1185">Reference proteome</keyword>
<evidence type="ECO:0000313" key="2">
    <source>
        <dbReference type="EMBL" id="ABF88995.1"/>
    </source>
</evidence>
<dbReference type="KEGG" id="mxa:MXAN_7391"/>
<dbReference type="EnsemblBacteria" id="ABF88995">
    <property type="protein sequence ID" value="ABF88995"/>
    <property type="gene ID" value="MXAN_7391"/>
</dbReference>
<feature type="compositionally biased region" description="Basic residues" evidence="1">
    <location>
        <begin position="163"/>
        <end position="173"/>
    </location>
</feature>
<feature type="region of interest" description="Disordered" evidence="1">
    <location>
        <begin position="87"/>
        <end position="173"/>
    </location>
</feature>
<dbReference type="Proteomes" id="UP000002402">
    <property type="component" value="Chromosome"/>
</dbReference>
<evidence type="ECO:0000256" key="1">
    <source>
        <dbReference type="SAM" id="MobiDB-lite"/>
    </source>
</evidence>
<dbReference type="EMBL" id="CP000113">
    <property type="protein sequence ID" value="ABF88995.1"/>
    <property type="molecule type" value="Genomic_DNA"/>
</dbReference>
<organism evidence="2 3">
    <name type="scientific">Myxococcus xanthus (strain DK1622)</name>
    <dbReference type="NCBI Taxonomy" id="246197"/>
    <lineage>
        <taxon>Bacteria</taxon>
        <taxon>Pseudomonadati</taxon>
        <taxon>Myxococcota</taxon>
        <taxon>Myxococcia</taxon>
        <taxon>Myxococcales</taxon>
        <taxon>Cystobacterineae</taxon>
        <taxon>Myxococcaceae</taxon>
        <taxon>Myxococcus</taxon>
    </lineage>
</organism>
<proteinExistence type="predicted"/>
<feature type="compositionally biased region" description="Polar residues" evidence="1">
    <location>
        <begin position="126"/>
        <end position="140"/>
    </location>
</feature>
<dbReference type="AlphaFoldDB" id="Q1CVS5"/>
<reference evidence="2 3" key="1">
    <citation type="journal article" date="2006" name="Proc. Natl. Acad. Sci. U.S.A.">
        <title>Evolution of sensory complexity recorded in a myxobacterial genome.</title>
        <authorList>
            <person name="Goldman B.S."/>
            <person name="Nierman W.C."/>
            <person name="Kaiser D."/>
            <person name="Slater S.C."/>
            <person name="Durkin A.S."/>
            <person name="Eisen J.A."/>
            <person name="Ronning C.M."/>
            <person name="Barbazuk W.B."/>
            <person name="Blanchard M."/>
            <person name="Field C."/>
            <person name="Halling C."/>
            <person name="Hinkle G."/>
            <person name="Iartchuk O."/>
            <person name="Kim H.S."/>
            <person name="Mackenzie C."/>
            <person name="Madupu R."/>
            <person name="Miller N."/>
            <person name="Shvartsbeyn A."/>
            <person name="Sullivan S.A."/>
            <person name="Vaudin M."/>
            <person name="Wiegand R."/>
            <person name="Kaplan H.B."/>
        </authorList>
    </citation>
    <scope>NUCLEOTIDE SEQUENCE [LARGE SCALE GENOMIC DNA]</scope>
    <source>
        <strain evidence="3">DK1622</strain>
    </source>
</reference>
<sequence>MEWPEPACGRGRGTASRPCARDYLWRQRRTVTETRRAMAISKRGLVDRVKEVAVQAGTRGARVLLGTAVVTARGVANLQSKIRGTPARGRVKTAAATGTRRTAKAARGVIESGKPTKAPARRKSPSTKTASAAGANNQVGRKSVPGQAAAARRGTAKTPRPATRAKRGQKHRH</sequence>